<feature type="transmembrane region" description="Helical" evidence="9">
    <location>
        <begin position="100"/>
        <end position="119"/>
    </location>
</feature>
<keyword evidence="6 9" id="KW-1133">Transmembrane helix</keyword>
<evidence type="ECO:0000256" key="8">
    <source>
        <dbReference type="RuleBase" id="RU003943"/>
    </source>
</evidence>
<evidence type="ECO:0000256" key="3">
    <source>
        <dbReference type="ARBA" id="ARBA00022448"/>
    </source>
</evidence>
<evidence type="ECO:0000256" key="6">
    <source>
        <dbReference type="ARBA" id="ARBA00022989"/>
    </source>
</evidence>
<keyword evidence="3 8" id="KW-0813">Transport</keyword>
<dbReference type="Pfam" id="PF00950">
    <property type="entry name" value="ABC-3"/>
    <property type="match status" value="1"/>
</dbReference>
<dbReference type="GO" id="GO:0043190">
    <property type="term" value="C:ATP-binding cassette (ABC) transporter complex"/>
    <property type="evidence" value="ECO:0007669"/>
    <property type="project" value="InterPro"/>
</dbReference>
<dbReference type="EMBL" id="CADCWL010000044">
    <property type="protein sequence ID" value="CAA9554368.1"/>
    <property type="molecule type" value="Genomic_DNA"/>
</dbReference>
<keyword evidence="5 8" id="KW-0812">Transmembrane</keyword>
<dbReference type="AlphaFoldDB" id="A0A6J4UM01"/>
<protein>
    <submittedName>
        <fullName evidence="10">Mn-Zn_transporter_SitC</fullName>
    </submittedName>
</protein>
<evidence type="ECO:0000256" key="4">
    <source>
        <dbReference type="ARBA" id="ARBA00022475"/>
    </source>
</evidence>
<feature type="transmembrane region" description="Helical" evidence="9">
    <location>
        <begin position="228"/>
        <end position="249"/>
    </location>
</feature>
<reference evidence="10" key="1">
    <citation type="submission" date="2020-02" db="EMBL/GenBank/DDBJ databases">
        <authorList>
            <person name="Meier V. D."/>
        </authorList>
    </citation>
    <scope>NUCLEOTIDE SEQUENCE</scope>
    <source>
        <strain evidence="10">AVDCRST_MAG19</strain>
    </source>
</reference>
<evidence type="ECO:0000256" key="2">
    <source>
        <dbReference type="ARBA" id="ARBA00008034"/>
    </source>
</evidence>
<dbReference type="SUPFAM" id="SSF81345">
    <property type="entry name" value="ABC transporter involved in vitamin B12 uptake, BtuC"/>
    <property type="match status" value="1"/>
</dbReference>
<sequence>MIELLRDLVTDYTLRNVALGSALLGVVSGVLGSFAVLRRQGLLGDTLSHAALPGVCLAFLLTGSKAPLVLLVGAALTGWIGTLILLLIVRETRLGEDAALGIVLSTFFGFGIVLLTLISKRNDADQAGLDRYLFGQAAALVERDVLTFAALGGAALALVALLFKEFKLLTFDPDFAGSLGFNVDRLSAGLTTLIVVAVVIGLQTVGVVLMAALLIGPAVAARQWTNRLGVMIAIAALVGAASGVIGATLSFTQEGLPTGPTIVLTLTVFVALSLAFAPARGLAWEWARRRRQRGTLAAPALAVEPKGGRP</sequence>
<keyword evidence="4" id="KW-1003">Cell membrane</keyword>
<name>A0A6J4UM01_9BACT</name>
<evidence type="ECO:0000256" key="9">
    <source>
        <dbReference type="SAM" id="Phobius"/>
    </source>
</evidence>
<dbReference type="PANTHER" id="PTHR30477:SF3">
    <property type="entry name" value="METAL TRANSPORT SYSTEM MEMBRANE PROTEIN CT_069-RELATED"/>
    <property type="match status" value="1"/>
</dbReference>
<comment type="similarity">
    <text evidence="2 8">Belongs to the ABC-3 integral membrane protein family.</text>
</comment>
<evidence type="ECO:0000256" key="7">
    <source>
        <dbReference type="ARBA" id="ARBA00023136"/>
    </source>
</evidence>
<feature type="transmembrane region" description="Helical" evidence="9">
    <location>
        <begin position="68"/>
        <end position="88"/>
    </location>
</feature>
<dbReference type="GO" id="GO:0055085">
    <property type="term" value="P:transmembrane transport"/>
    <property type="evidence" value="ECO:0007669"/>
    <property type="project" value="InterPro"/>
</dbReference>
<dbReference type="CDD" id="cd06550">
    <property type="entry name" value="TM_ABC_iron-siderophores_like"/>
    <property type="match status" value="1"/>
</dbReference>
<dbReference type="InterPro" id="IPR001626">
    <property type="entry name" value="ABC_TroCD"/>
</dbReference>
<dbReference type="GO" id="GO:0071281">
    <property type="term" value="P:cellular response to iron ion"/>
    <property type="evidence" value="ECO:0007669"/>
    <property type="project" value="UniProtKB-ARBA"/>
</dbReference>
<dbReference type="Gene3D" id="1.10.3470.10">
    <property type="entry name" value="ABC transporter involved in vitamin B12 uptake, BtuC"/>
    <property type="match status" value="1"/>
</dbReference>
<gene>
    <name evidence="10" type="ORF">AVDCRST_MAG19-1095</name>
</gene>
<dbReference type="InterPro" id="IPR037294">
    <property type="entry name" value="ABC_BtuC-like"/>
</dbReference>
<organism evidence="10">
    <name type="scientific">uncultured Thermomicrobiales bacterium</name>
    <dbReference type="NCBI Taxonomy" id="1645740"/>
    <lineage>
        <taxon>Bacteria</taxon>
        <taxon>Pseudomonadati</taxon>
        <taxon>Thermomicrobiota</taxon>
        <taxon>Thermomicrobia</taxon>
        <taxon>Thermomicrobiales</taxon>
        <taxon>environmental samples</taxon>
    </lineage>
</organism>
<proteinExistence type="inferred from homology"/>
<feature type="transmembrane region" description="Helical" evidence="9">
    <location>
        <begin position="12"/>
        <end position="36"/>
    </location>
</feature>
<evidence type="ECO:0000256" key="5">
    <source>
        <dbReference type="ARBA" id="ARBA00022692"/>
    </source>
</evidence>
<evidence type="ECO:0000313" key="10">
    <source>
        <dbReference type="EMBL" id="CAA9554368.1"/>
    </source>
</evidence>
<comment type="subcellular location">
    <subcellularLocation>
        <location evidence="1 8">Cell membrane</location>
        <topology evidence="1 8">Multi-pass membrane protein</topology>
    </subcellularLocation>
</comment>
<evidence type="ECO:0000256" key="1">
    <source>
        <dbReference type="ARBA" id="ARBA00004651"/>
    </source>
</evidence>
<feature type="transmembrane region" description="Helical" evidence="9">
    <location>
        <begin position="193"/>
        <end position="216"/>
    </location>
</feature>
<accession>A0A6J4UM01</accession>
<dbReference type="PANTHER" id="PTHR30477">
    <property type="entry name" value="ABC-TRANSPORTER METAL-BINDING PROTEIN"/>
    <property type="match status" value="1"/>
</dbReference>
<feature type="transmembrane region" description="Helical" evidence="9">
    <location>
        <begin position="140"/>
        <end position="163"/>
    </location>
</feature>
<dbReference type="FunFam" id="1.10.3470.10:FF:000003">
    <property type="entry name" value="Iron ABC transporter permease SitD"/>
    <property type="match status" value="1"/>
</dbReference>
<keyword evidence="7 9" id="KW-0472">Membrane</keyword>
<dbReference type="GO" id="GO:0010043">
    <property type="term" value="P:response to zinc ion"/>
    <property type="evidence" value="ECO:0007669"/>
    <property type="project" value="TreeGrafter"/>
</dbReference>
<feature type="transmembrane region" description="Helical" evidence="9">
    <location>
        <begin position="261"/>
        <end position="283"/>
    </location>
</feature>